<feature type="transmembrane region" description="Helical" evidence="1">
    <location>
        <begin position="175"/>
        <end position="195"/>
    </location>
</feature>
<dbReference type="Pfam" id="PF00326">
    <property type="entry name" value="Peptidase_S9"/>
    <property type="match status" value="1"/>
</dbReference>
<protein>
    <recommendedName>
        <fullName evidence="2">Peptidase S9 prolyl oligopeptidase catalytic domain-containing protein</fullName>
    </recommendedName>
</protein>
<evidence type="ECO:0000256" key="1">
    <source>
        <dbReference type="SAM" id="Phobius"/>
    </source>
</evidence>
<keyword evidence="1" id="KW-0812">Transmembrane</keyword>
<feature type="transmembrane region" description="Helical" evidence="1">
    <location>
        <begin position="12"/>
        <end position="32"/>
    </location>
</feature>
<dbReference type="SUPFAM" id="SSF53474">
    <property type="entry name" value="alpha/beta-Hydrolases"/>
    <property type="match status" value="1"/>
</dbReference>
<sequence>MDERIDGRWGWARWLIGGALGLALLAGGLALWRLASDAAAFFAPILAACGIGCHALAPRLDAQSWAVAARALRVAGGGAIGLAVVAALSLGALLPPPVAEWVSPALGRFGGPLALGLVALAAAFPAARGRVEGRGGALDLATLCGVGAAWVWAQTARQISFPTPPTTTETLLPRLQLLLGLASALGLGALVLAVLGRRCNGGRQGWPGAWCLRWGVVAAMLGLVIGLALRAAIAPWFALPLALGLGLALVGQRGRGPRAALLTVGCGVGWLVLVTLALALLYGATSEDLEVVFLRNTVEGRALDFWRGAFGDERTITRPSGALAGTVRDTAGRPIGGASVVVADANGRAFSATSAPDGRYALAGVPRGNYLPLAVGPDHRQGGRAGLAGRVATVRAGRTAGSVDFRLAPRPAYDPATNDTLQLGAQTELVIEGLATGTTLRRPFTFANRGKTLDGGLIHEPPTDLGSGPFPILLIIYPGEAASWEGVSAPLAARGFVVVSYFPRRLLDLDGDMDDLRLLLNLTAAERLSARGDGGRVALAGGSVSTVYTYLLARDLAGSPRAPRVRAAVQYGGLFDLYAFRRSWEEGDVIIDPGISQLEYLLVAFGRPDTRPEFYLRLSPRYALGPASLPPTLLVHAEQDIIVPPAQSRLAADGLARAAIPHRLLLYPELEHYLDIGKRDPAQLDMLEQTVAFLREWSERR</sequence>
<keyword evidence="1" id="KW-1133">Transmembrane helix</keyword>
<keyword evidence="1" id="KW-0472">Membrane</keyword>
<accession>A0A6J4VV98</accession>
<feature type="transmembrane region" description="Helical" evidence="1">
    <location>
        <begin position="259"/>
        <end position="282"/>
    </location>
</feature>
<proteinExistence type="predicted"/>
<evidence type="ECO:0000259" key="2">
    <source>
        <dbReference type="Pfam" id="PF00326"/>
    </source>
</evidence>
<dbReference type="InterPro" id="IPR029058">
    <property type="entry name" value="AB_hydrolase_fold"/>
</dbReference>
<dbReference type="InterPro" id="IPR001375">
    <property type="entry name" value="Peptidase_S9_cat"/>
</dbReference>
<evidence type="ECO:0000313" key="3">
    <source>
        <dbReference type="EMBL" id="CAA9586428.1"/>
    </source>
</evidence>
<gene>
    <name evidence="3" type="ORF">AVDCRST_MAG18-3923</name>
</gene>
<dbReference type="Gene3D" id="3.40.50.1820">
    <property type="entry name" value="alpha/beta hydrolase"/>
    <property type="match status" value="1"/>
</dbReference>
<dbReference type="GO" id="GO:0006508">
    <property type="term" value="P:proteolysis"/>
    <property type="evidence" value="ECO:0007669"/>
    <property type="project" value="InterPro"/>
</dbReference>
<feature type="transmembrane region" description="Helical" evidence="1">
    <location>
        <begin position="38"/>
        <end position="60"/>
    </location>
</feature>
<dbReference type="SUPFAM" id="SSF49452">
    <property type="entry name" value="Starch-binding domain-like"/>
    <property type="match status" value="1"/>
</dbReference>
<dbReference type="GO" id="GO:0030246">
    <property type="term" value="F:carbohydrate binding"/>
    <property type="evidence" value="ECO:0007669"/>
    <property type="project" value="InterPro"/>
</dbReference>
<feature type="transmembrane region" description="Helical" evidence="1">
    <location>
        <begin position="207"/>
        <end position="227"/>
    </location>
</feature>
<dbReference type="EMBL" id="CADCWN010000312">
    <property type="protein sequence ID" value="CAA9586428.1"/>
    <property type="molecule type" value="Genomic_DNA"/>
</dbReference>
<dbReference type="Gene3D" id="2.60.40.1120">
    <property type="entry name" value="Carboxypeptidase-like, regulatory domain"/>
    <property type="match status" value="1"/>
</dbReference>
<organism evidence="3">
    <name type="scientific">uncultured Thermomicrobiales bacterium</name>
    <dbReference type="NCBI Taxonomy" id="1645740"/>
    <lineage>
        <taxon>Bacteria</taxon>
        <taxon>Pseudomonadati</taxon>
        <taxon>Thermomicrobiota</taxon>
        <taxon>Thermomicrobia</taxon>
        <taxon>Thermomicrobiales</taxon>
        <taxon>environmental samples</taxon>
    </lineage>
</organism>
<feature type="transmembrane region" description="Helical" evidence="1">
    <location>
        <begin position="233"/>
        <end position="252"/>
    </location>
</feature>
<reference evidence="3" key="1">
    <citation type="submission" date="2020-02" db="EMBL/GenBank/DDBJ databases">
        <authorList>
            <person name="Meier V. D."/>
        </authorList>
    </citation>
    <scope>NUCLEOTIDE SEQUENCE</scope>
    <source>
        <strain evidence="3">AVDCRST_MAG18</strain>
    </source>
</reference>
<dbReference type="Pfam" id="PF13620">
    <property type="entry name" value="CarboxypepD_reg"/>
    <property type="match status" value="1"/>
</dbReference>
<feature type="transmembrane region" description="Helical" evidence="1">
    <location>
        <begin position="106"/>
        <end position="124"/>
    </location>
</feature>
<feature type="domain" description="Peptidase S9 prolyl oligopeptidase catalytic" evidence="2">
    <location>
        <begin position="606"/>
        <end position="698"/>
    </location>
</feature>
<dbReference type="AlphaFoldDB" id="A0A6J4VV98"/>
<feature type="transmembrane region" description="Helical" evidence="1">
    <location>
        <begin position="136"/>
        <end position="155"/>
    </location>
</feature>
<name>A0A6J4VV98_9BACT</name>
<dbReference type="GO" id="GO:0008236">
    <property type="term" value="F:serine-type peptidase activity"/>
    <property type="evidence" value="ECO:0007669"/>
    <property type="project" value="InterPro"/>
</dbReference>
<dbReference type="InterPro" id="IPR013784">
    <property type="entry name" value="Carb-bd-like_fold"/>
</dbReference>
<feature type="transmembrane region" description="Helical" evidence="1">
    <location>
        <begin position="72"/>
        <end position="94"/>
    </location>
</feature>